<feature type="domain" description="HPP transmembrane region" evidence="2">
    <location>
        <begin position="12"/>
        <end position="163"/>
    </location>
</feature>
<dbReference type="EMBL" id="FUFT01000005">
    <property type="protein sequence ID" value="SJL83905.1"/>
    <property type="molecule type" value="Genomic_DNA"/>
</dbReference>
<dbReference type="InterPro" id="IPR007065">
    <property type="entry name" value="HPP"/>
</dbReference>
<proteinExistence type="predicted"/>
<feature type="transmembrane region" description="Helical" evidence="1">
    <location>
        <begin position="20"/>
        <end position="36"/>
    </location>
</feature>
<dbReference type="OrthoDB" id="9811720at2"/>
<sequence>MNKLKGGGTLPDRASWRQLCNGLVGGTTGIFMLAMLGEYTGVPWLMAPFGATCVLLFAVPASPLAQPRNVIGGHMVTALIGIMVLYLAGNSPLALALAVGLAIMLMQALRVVHPPAGANPIVIILAGKSVIGLSFLVTPVLFGSVGLVFIASLLSNLGKQTPWPTYWHGVRRKSQKQP</sequence>
<dbReference type="Proteomes" id="UP000189475">
    <property type="component" value="Unassembled WGS sequence"/>
</dbReference>
<keyword evidence="1" id="KW-0812">Transmembrane</keyword>
<keyword evidence="1" id="KW-0472">Membrane</keyword>
<dbReference type="PANTHER" id="PTHR33741">
    <property type="entry name" value="TRANSMEMBRANE PROTEIN DDB_G0269096-RELATED"/>
    <property type="match status" value="1"/>
</dbReference>
<protein>
    <submittedName>
        <fullName evidence="3">HPP family protein</fullName>
    </submittedName>
</protein>
<evidence type="ECO:0000256" key="1">
    <source>
        <dbReference type="SAM" id="Phobius"/>
    </source>
</evidence>
<dbReference type="RefSeq" id="WP_077314312.1">
    <property type="nucleotide sequence ID" value="NZ_AP024888.1"/>
</dbReference>
<dbReference type="Pfam" id="PF04982">
    <property type="entry name" value="TM_HPP"/>
    <property type="match status" value="1"/>
</dbReference>
<reference evidence="3 4" key="1">
    <citation type="submission" date="2017-02" db="EMBL/GenBank/DDBJ databases">
        <authorList>
            <person name="Peterson S.W."/>
        </authorList>
    </citation>
    <scope>NUCLEOTIDE SEQUENCE [LARGE SCALE GENOMIC DNA]</scope>
    <source>
        <strain evidence="3 4">CECT 9027</strain>
    </source>
</reference>
<dbReference type="AlphaFoldDB" id="A0A1R4B4R9"/>
<feature type="transmembrane region" description="Helical" evidence="1">
    <location>
        <begin position="133"/>
        <end position="154"/>
    </location>
</feature>
<organism evidence="3 4">
    <name type="scientific">Vibrio palustris</name>
    <dbReference type="NCBI Taxonomy" id="1918946"/>
    <lineage>
        <taxon>Bacteria</taxon>
        <taxon>Pseudomonadati</taxon>
        <taxon>Pseudomonadota</taxon>
        <taxon>Gammaproteobacteria</taxon>
        <taxon>Vibrionales</taxon>
        <taxon>Vibrionaceae</taxon>
        <taxon>Vibrio</taxon>
    </lineage>
</organism>
<name>A0A1R4B4R9_9VIBR</name>
<evidence type="ECO:0000259" key="2">
    <source>
        <dbReference type="Pfam" id="PF04982"/>
    </source>
</evidence>
<evidence type="ECO:0000313" key="3">
    <source>
        <dbReference type="EMBL" id="SJL83905.1"/>
    </source>
</evidence>
<dbReference type="InterPro" id="IPR058581">
    <property type="entry name" value="TM_HPP"/>
</dbReference>
<keyword evidence="1" id="KW-1133">Transmembrane helix</keyword>
<dbReference type="STRING" id="1918946.VPAL9027_01884"/>
<feature type="transmembrane region" description="Helical" evidence="1">
    <location>
        <begin position="42"/>
        <end position="59"/>
    </location>
</feature>
<evidence type="ECO:0000313" key="4">
    <source>
        <dbReference type="Proteomes" id="UP000189475"/>
    </source>
</evidence>
<accession>A0A1R4B4R9</accession>
<dbReference type="PANTHER" id="PTHR33741:SF5">
    <property type="entry name" value="TRANSMEMBRANE PROTEIN DDB_G0269096-RELATED"/>
    <property type="match status" value="1"/>
</dbReference>
<gene>
    <name evidence="3" type="ORF">VPAL9027_01884</name>
</gene>
<keyword evidence="4" id="KW-1185">Reference proteome</keyword>